<evidence type="ECO:0000313" key="13">
    <source>
        <dbReference type="EMBL" id="PAA74908.1"/>
    </source>
</evidence>
<evidence type="ECO:0000313" key="14">
    <source>
        <dbReference type="Proteomes" id="UP000215902"/>
    </source>
</evidence>
<keyword evidence="3" id="KW-0677">Repeat</keyword>
<feature type="domain" description="Cadherin" evidence="12">
    <location>
        <begin position="137"/>
        <end position="241"/>
    </location>
</feature>
<feature type="chain" id="PRO_5013057440" description="Cadherin domain-containing protein" evidence="11">
    <location>
        <begin position="24"/>
        <end position="1053"/>
    </location>
</feature>
<dbReference type="Pfam" id="PF00028">
    <property type="entry name" value="Cadherin"/>
    <property type="match status" value="3"/>
</dbReference>
<keyword evidence="4 8" id="KW-0106">Calcium</keyword>
<feature type="compositionally biased region" description="Low complexity" evidence="9">
    <location>
        <begin position="885"/>
        <end position="899"/>
    </location>
</feature>
<sequence>MLHAGPLLPLIAALLLLPGRSLQLQSPAFSVSEGELPPRLLGNLVTQSRLDWNSSVLAGLRFTVMRGPTDLFDVADGGNLWQRAPLDREASCAGLADCHLQLQVATSSPSELFIVQITVVDINDNTPSFAAVLSGSADGSFSLNISEASPVGSVFELPAARDPDSPRLSVQTYQLDADSNLLELLPGRAPPAVRLLRQLDRERESRHAFVLRAVDGGVPALTGTLSAVLNVIDENDETPRIVSGCDNISRSEELPAGSDLAHLSGRDADVGRNAELRWRLRSVSGACTTPACVSPLPAAAQAALGSTFRVDPVDGTLSLQRRLDFEAYSNATLELEVSDLGSPPRSAACRMTVTVIDANDNSPAVTVSGFGRGNPVEVTEESPAGQPAGFVFAEDKDSGEAGRVTCESLTAGLKLLEPQVAAGSAYYEMRTAAVFDHELADRLLGTVRCRDYGTPPKTTEVQFNVTIRDINDNAPGFRRAREEISIDENGAAGQLLLDLQASDPDAGSNGIISYSIRPPEAAKTFRVLDNGTLVSKIVLDRETTGEHEFDVVATDAGSPPKTSQVRVRIRLTDVNDCPPVFVGAPLLEFRVSESASVGSLVGRANATDADLGEAGRVSFAMRSVEGNAAASAAFDVDADGSVRVRAALDRERQDRYFLRIAAFDHGQERLSATIDATIFVEDVNDNSPTVTWPSLSNSTVRVSYLAPSGTRVCRIAAFDPDAGQNGALEFLLADAGGDDGYFKVNATSGEVLLTADRRRLTASDVGRRFQLRLRVRDRGVPARDAETMPLLQVLVDDSPPPGHRLPTASLPAGLSASELNFLLIIVICSVTFVLSCVLVASIWHTRRRLLGGGSGSSGGGGGGGRGGRGNAEDAAAAIKLASAAAGDSPPAAPRSMGSSDAGGGGGVGYGSDGGTRLGILQTASPAGSGGGGGEGGRDFLLPMRHYREFDYMAPAFGPAAAAAAAAVPGSGQSSESDSGRGTTCFVDDDPFREIGGAHHPRPSGRAQQGAADFRSMTVSPRQHPAAGLMSTFTLDRQRARLGGHVTVNNGLQV</sequence>
<feature type="domain" description="Cadherin" evidence="12">
    <location>
        <begin position="478"/>
        <end position="581"/>
    </location>
</feature>
<evidence type="ECO:0000256" key="7">
    <source>
        <dbReference type="ARBA" id="ARBA00023180"/>
    </source>
</evidence>
<feature type="region of interest" description="Disordered" evidence="9">
    <location>
        <begin position="851"/>
        <end position="870"/>
    </location>
</feature>
<keyword evidence="6 10" id="KW-0472">Membrane</keyword>
<keyword evidence="2 10" id="KW-0812">Transmembrane</keyword>
<dbReference type="AlphaFoldDB" id="A0A267FM91"/>
<feature type="transmembrane region" description="Helical" evidence="10">
    <location>
        <begin position="821"/>
        <end position="843"/>
    </location>
</feature>
<keyword evidence="7" id="KW-0325">Glycoprotein</keyword>
<dbReference type="PROSITE" id="PS50268">
    <property type="entry name" value="CADHERIN_2"/>
    <property type="match status" value="7"/>
</dbReference>
<evidence type="ECO:0000256" key="9">
    <source>
        <dbReference type="SAM" id="MobiDB-lite"/>
    </source>
</evidence>
<dbReference type="Gene3D" id="2.60.40.60">
    <property type="entry name" value="Cadherins"/>
    <property type="match status" value="7"/>
</dbReference>
<dbReference type="GO" id="GO:0007156">
    <property type="term" value="P:homophilic cell adhesion via plasma membrane adhesion molecules"/>
    <property type="evidence" value="ECO:0007669"/>
    <property type="project" value="InterPro"/>
</dbReference>
<name>A0A267FM91_9PLAT</name>
<evidence type="ECO:0000256" key="8">
    <source>
        <dbReference type="PROSITE-ProRule" id="PRU00043"/>
    </source>
</evidence>
<evidence type="ECO:0000259" key="12">
    <source>
        <dbReference type="PROSITE" id="PS50268"/>
    </source>
</evidence>
<evidence type="ECO:0000256" key="5">
    <source>
        <dbReference type="ARBA" id="ARBA00022989"/>
    </source>
</evidence>
<gene>
    <name evidence="13" type="ORF">BOX15_Mlig027540g2</name>
</gene>
<feature type="domain" description="Cadherin" evidence="12">
    <location>
        <begin position="583"/>
        <end position="690"/>
    </location>
</feature>
<feature type="compositionally biased region" description="Gly residues" evidence="9">
    <location>
        <begin position="851"/>
        <end position="869"/>
    </location>
</feature>
<dbReference type="InterPro" id="IPR015919">
    <property type="entry name" value="Cadherin-like_sf"/>
</dbReference>
<dbReference type="PRINTS" id="PR00205">
    <property type="entry name" value="CADHERIN"/>
</dbReference>
<dbReference type="SUPFAM" id="SSF49313">
    <property type="entry name" value="Cadherin-like"/>
    <property type="match status" value="6"/>
</dbReference>
<dbReference type="OrthoDB" id="6252479at2759"/>
<dbReference type="PROSITE" id="PS00232">
    <property type="entry name" value="CADHERIN_1"/>
    <property type="match status" value="3"/>
</dbReference>
<dbReference type="FunFam" id="2.60.40.60:FF:000015">
    <property type="entry name" value="FAT atypical cadherin 1"/>
    <property type="match status" value="1"/>
</dbReference>
<dbReference type="CDD" id="cd11304">
    <property type="entry name" value="Cadherin_repeat"/>
    <property type="match status" value="7"/>
</dbReference>
<dbReference type="PANTHER" id="PTHR24028:SF146">
    <property type="entry name" value="CADHERIN 96CB, ISOFORM D-RELATED"/>
    <property type="match status" value="1"/>
</dbReference>
<dbReference type="FunFam" id="2.60.40.60:FF:000092">
    <property type="entry name" value="Protocadherin 8"/>
    <property type="match status" value="1"/>
</dbReference>
<comment type="subcellular location">
    <subcellularLocation>
        <location evidence="1">Membrane</location>
        <topology evidence="1">Single-pass membrane protein</topology>
    </subcellularLocation>
</comment>
<evidence type="ECO:0000256" key="11">
    <source>
        <dbReference type="SAM" id="SignalP"/>
    </source>
</evidence>
<evidence type="ECO:0000256" key="3">
    <source>
        <dbReference type="ARBA" id="ARBA00022737"/>
    </source>
</evidence>
<dbReference type="STRING" id="282301.A0A267FM91"/>
<proteinExistence type="predicted"/>
<feature type="domain" description="Cadherin" evidence="12">
    <location>
        <begin position="23"/>
        <end position="129"/>
    </location>
</feature>
<dbReference type="InterPro" id="IPR002126">
    <property type="entry name" value="Cadherin-like_dom"/>
</dbReference>
<protein>
    <recommendedName>
        <fullName evidence="12">Cadherin domain-containing protein</fullName>
    </recommendedName>
</protein>
<keyword evidence="5 10" id="KW-1133">Transmembrane helix</keyword>
<feature type="region of interest" description="Disordered" evidence="9">
    <location>
        <begin position="885"/>
        <end position="908"/>
    </location>
</feature>
<dbReference type="Proteomes" id="UP000215902">
    <property type="component" value="Unassembled WGS sequence"/>
</dbReference>
<dbReference type="InterPro" id="IPR020894">
    <property type="entry name" value="Cadherin_CS"/>
</dbReference>
<evidence type="ECO:0000256" key="2">
    <source>
        <dbReference type="ARBA" id="ARBA00022692"/>
    </source>
</evidence>
<keyword evidence="11" id="KW-0732">Signal</keyword>
<accession>A0A267FM91</accession>
<evidence type="ECO:0000256" key="6">
    <source>
        <dbReference type="ARBA" id="ARBA00023136"/>
    </source>
</evidence>
<comment type="caution">
    <text evidence="13">The sequence shown here is derived from an EMBL/GenBank/DDBJ whole genome shotgun (WGS) entry which is preliminary data.</text>
</comment>
<dbReference type="SMART" id="SM00112">
    <property type="entry name" value="CA"/>
    <property type="match status" value="7"/>
</dbReference>
<reference evidence="13 14" key="1">
    <citation type="submission" date="2017-06" db="EMBL/GenBank/DDBJ databases">
        <title>A platform for efficient transgenesis in Macrostomum lignano, a flatworm model organism for stem cell research.</title>
        <authorList>
            <person name="Berezikov E."/>
        </authorList>
    </citation>
    <scope>NUCLEOTIDE SEQUENCE [LARGE SCALE GENOMIC DNA]</scope>
    <source>
        <strain evidence="13">DV1</strain>
        <tissue evidence="13">Whole organism</tissue>
    </source>
</reference>
<dbReference type="PANTHER" id="PTHR24028">
    <property type="entry name" value="CADHERIN-87A"/>
    <property type="match status" value="1"/>
</dbReference>
<dbReference type="EMBL" id="NIVC01000915">
    <property type="protein sequence ID" value="PAA74908.1"/>
    <property type="molecule type" value="Genomic_DNA"/>
</dbReference>
<feature type="signal peptide" evidence="11">
    <location>
        <begin position="1"/>
        <end position="23"/>
    </location>
</feature>
<evidence type="ECO:0000256" key="10">
    <source>
        <dbReference type="SAM" id="Phobius"/>
    </source>
</evidence>
<feature type="domain" description="Cadherin" evidence="12">
    <location>
        <begin position="694"/>
        <end position="808"/>
    </location>
</feature>
<feature type="domain" description="Cadherin" evidence="12">
    <location>
        <begin position="376"/>
        <end position="477"/>
    </location>
</feature>
<dbReference type="GO" id="GO:0005509">
    <property type="term" value="F:calcium ion binding"/>
    <property type="evidence" value="ECO:0007669"/>
    <property type="project" value="UniProtKB-UniRule"/>
</dbReference>
<dbReference type="InterPro" id="IPR050174">
    <property type="entry name" value="Protocadherin/Cadherin-CA"/>
</dbReference>
<feature type="domain" description="Cadherin" evidence="12">
    <location>
        <begin position="252"/>
        <end position="365"/>
    </location>
</feature>
<organism evidence="13 14">
    <name type="scientific">Macrostomum lignano</name>
    <dbReference type="NCBI Taxonomy" id="282301"/>
    <lineage>
        <taxon>Eukaryota</taxon>
        <taxon>Metazoa</taxon>
        <taxon>Spiralia</taxon>
        <taxon>Lophotrochozoa</taxon>
        <taxon>Platyhelminthes</taxon>
        <taxon>Rhabditophora</taxon>
        <taxon>Macrostomorpha</taxon>
        <taxon>Macrostomida</taxon>
        <taxon>Macrostomidae</taxon>
        <taxon>Macrostomum</taxon>
    </lineage>
</organism>
<evidence type="ECO:0000256" key="1">
    <source>
        <dbReference type="ARBA" id="ARBA00004167"/>
    </source>
</evidence>
<keyword evidence="14" id="KW-1185">Reference proteome</keyword>
<evidence type="ECO:0000256" key="4">
    <source>
        <dbReference type="ARBA" id="ARBA00022837"/>
    </source>
</evidence>
<dbReference type="GO" id="GO:0005886">
    <property type="term" value="C:plasma membrane"/>
    <property type="evidence" value="ECO:0007669"/>
    <property type="project" value="InterPro"/>
</dbReference>